<dbReference type="InterPro" id="IPR050411">
    <property type="entry name" value="AlphaKG_dependent_hydroxylases"/>
</dbReference>
<accession>U6CNY0</accession>
<evidence type="ECO:0000256" key="8">
    <source>
        <dbReference type="ARBA" id="ARBA00022873"/>
    </source>
</evidence>
<evidence type="ECO:0000256" key="13">
    <source>
        <dbReference type="ARBA" id="ARBA00033412"/>
    </source>
</evidence>
<evidence type="ECO:0000256" key="2">
    <source>
        <dbReference type="ARBA" id="ARBA00001961"/>
    </source>
</evidence>
<dbReference type="Gene3D" id="3.30.2020.30">
    <property type="match status" value="1"/>
</dbReference>
<evidence type="ECO:0000313" key="18">
    <source>
        <dbReference type="Ensembl" id="ENSNVIP00000021206.1"/>
    </source>
</evidence>
<evidence type="ECO:0000256" key="12">
    <source>
        <dbReference type="ARBA" id="ARBA00030584"/>
    </source>
</evidence>
<dbReference type="AlphaFoldDB" id="U6CNY0"/>
<proteinExistence type="evidence at transcript level"/>
<dbReference type="InterPro" id="IPR003819">
    <property type="entry name" value="TauD/TfdA-like"/>
</dbReference>
<dbReference type="Pfam" id="PF06155">
    <property type="entry name" value="GBBH-like_N"/>
    <property type="match status" value="1"/>
</dbReference>
<evidence type="ECO:0000256" key="4">
    <source>
        <dbReference type="ARBA" id="ARBA00005022"/>
    </source>
</evidence>
<evidence type="ECO:0000259" key="15">
    <source>
        <dbReference type="Pfam" id="PF02668"/>
    </source>
</evidence>
<dbReference type="GO" id="GO:0005506">
    <property type="term" value="F:iron ion binding"/>
    <property type="evidence" value="ECO:0007669"/>
    <property type="project" value="InterPro"/>
</dbReference>
<name>U6CNY0_NEOVI</name>
<reference evidence="17" key="1">
    <citation type="submission" date="2012-11" db="EMBL/GenBank/DDBJ databases">
        <title>An American mink transcriptome.</title>
        <authorList>
            <person name="Anistoroaei R."/>
            <person name="Christensen K."/>
        </authorList>
    </citation>
    <scope>NUCLEOTIDE SEQUENCE</scope>
    <source>
        <tissue evidence="17">Pool of brain</tissue>
    </source>
</reference>
<organism evidence="17">
    <name type="scientific">Neovison vison</name>
    <name type="common">American mink</name>
    <name type="synonym">Mustela vison</name>
    <dbReference type="NCBI Taxonomy" id="452646"/>
    <lineage>
        <taxon>Eukaryota</taxon>
        <taxon>Metazoa</taxon>
        <taxon>Chordata</taxon>
        <taxon>Craniata</taxon>
        <taxon>Vertebrata</taxon>
        <taxon>Euteleostomi</taxon>
        <taxon>Mammalia</taxon>
        <taxon>Eutheria</taxon>
        <taxon>Laurasiatheria</taxon>
        <taxon>Carnivora</taxon>
        <taxon>Caniformia</taxon>
        <taxon>Musteloidea</taxon>
        <taxon>Mustelidae</taxon>
        <taxon>Mustelinae</taxon>
        <taxon>Neogale</taxon>
    </lineage>
</organism>
<evidence type="ECO:0000256" key="1">
    <source>
        <dbReference type="ARBA" id="ARBA00001954"/>
    </source>
</evidence>
<evidence type="ECO:0000256" key="11">
    <source>
        <dbReference type="ARBA" id="ARBA00023004"/>
    </source>
</evidence>
<dbReference type="GO" id="GO:0008270">
    <property type="term" value="F:zinc ion binding"/>
    <property type="evidence" value="ECO:0007669"/>
    <property type="project" value="Ensembl"/>
</dbReference>
<evidence type="ECO:0000256" key="9">
    <source>
        <dbReference type="ARBA" id="ARBA00022964"/>
    </source>
</evidence>
<dbReference type="GO" id="GO:0045329">
    <property type="term" value="P:carnitine biosynthetic process"/>
    <property type="evidence" value="ECO:0007669"/>
    <property type="project" value="UniProtKB-UniPathway"/>
</dbReference>
<keyword evidence="19" id="KW-1185">Reference proteome</keyword>
<comment type="pathway">
    <text evidence="4">Amine and polyamine biosynthesis; carnitine biosynthesis.</text>
</comment>
<evidence type="ECO:0000313" key="19">
    <source>
        <dbReference type="Proteomes" id="UP000694425"/>
    </source>
</evidence>
<dbReference type="GO" id="GO:0005739">
    <property type="term" value="C:mitochondrion"/>
    <property type="evidence" value="ECO:0007669"/>
    <property type="project" value="TreeGrafter"/>
</dbReference>
<dbReference type="Pfam" id="PF02668">
    <property type="entry name" value="TauD"/>
    <property type="match status" value="1"/>
</dbReference>
<keyword evidence="9 17" id="KW-0223">Dioxygenase</keyword>
<dbReference type="InterPro" id="IPR012775">
    <property type="entry name" value="GBBH-like"/>
</dbReference>
<dbReference type="FunFam" id="3.60.130.10:FF:000001">
    <property type="entry name" value="Trimethyllysine dioxygenase, mitochondrial"/>
    <property type="match status" value="1"/>
</dbReference>
<comment type="similarity">
    <text evidence="5">Belongs to the gamma-BBH/TMLD family.</text>
</comment>
<evidence type="ECO:0000256" key="6">
    <source>
        <dbReference type="ARBA" id="ARBA00012270"/>
    </source>
</evidence>
<dbReference type="EC" id="1.14.11.1" evidence="6"/>
<reference evidence="18" key="2">
    <citation type="submission" date="2025-05" db="UniProtKB">
        <authorList>
            <consortium name="Ensembl"/>
        </authorList>
    </citation>
    <scope>IDENTIFICATION</scope>
</reference>
<sequence>MHCAIQNAAVLEGAHLMQVFWQDGSESLYPAVWLRDNCQCPDCYLDSAKARKLLIEALDVNIGIQGLTFDRKKVCITWPNEHYSEFEADWLKKRCFSQQAREKLQRELFLPECQYWGAELQLPTLDFEDVLKNDEHACQWLSTLKKIGIVRLTGASDKRGQVLKLGKRIGFLYLTFYGHTWQVQDKIDANNVAYTTGKLSFHTDYPALHHPPGVQFLHCIKQTVTGGDSEIVDGFNVCRKLREKNPRAFQILSSTFVDFTDIGVDYCDFSVQSKHKIIELDDKGQVVRINFNNATRDTVFDAPVERVQPFYAALKEFVDLMNCKESKFTFKMNPGDVITFDNWRLLHGRRSYEAGTEISRHLEGAYADWDVVMSRLRILRQSIQNRN</sequence>
<dbReference type="GO" id="GO:0008336">
    <property type="term" value="F:gamma-butyrobetaine dioxygenase activity"/>
    <property type="evidence" value="ECO:0007669"/>
    <property type="project" value="UniProtKB-EC"/>
</dbReference>
<dbReference type="PANTHER" id="PTHR10696:SF33">
    <property type="entry name" value="GAMMA-BUTYROBETAINE DIOXYGENASE"/>
    <property type="match status" value="1"/>
</dbReference>
<dbReference type="EMBL" id="HAAF01000340">
    <property type="protein sequence ID" value="CCP72166.1"/>
    <property type="molecule type" value="mRNA"/>
</dbReference>
<dbReference type="SUPFAM" id="SSF51197">
    <property type="entry name" value="Clavaminate synthase-like"/>
    <property type="match status" value="1"/>
</dbReference>
<dbReference type="GO" id="GO:0042802">
    <property type="term" value="F:identical protein binding"/>
    <property type="evidence" value="ECO:0007669"/>
    <property type="project" value="Ensembl"/>
</dbReference>
<dbReference type="Proteomes" id="UP000694425">
    <property type="component" value="Unplaced"/>
</dbReference>
<comment type="catalytic activity">
    <reaction evidence="14">
        <text>4-(trimethylamino)butanoate + 2-oxoglutarate + O2 = carnitine + succinate + CO2</text>
        <dbReference type="Rhea" id="RHEA:24028"/>
        <dbReference type="ChEBI" id="CHEBI:15379"/>
        <dbReference type="ChEBI" id="CHEBI:16244"/>
        <dbReference type="ChEBI" id="CHEBI:16526"/>
        <dbReference type="ChEBI" id="CHEBI:16810"/>
        <dbReference type="ChEBI" id="CHEBI:17126"/>
        <dbReference type="ChEBI" id="CHEBI:30031"/>
        <dbReference type="EC" id="1.14.11.1"/>
    </reaction>
</comment>
<keyword evidence="7" id="KW-0479">Metal-binding</keyword>
<evidence type="ECO:0000259" key="16">
    <source>
        <dbReference type="Pfam" id="PF06155"/>
    </source>
</evidence>
<dbReference type="InterPro" id="IPR038492">
    <property type="entry name" value="GBBH-like_N_sf"/>
</dbReference>
<feature type="domain" description="Gamma-butyrobetaine hydroxylase-like N-terminal" evidence="16">
    <location>
        <begin position="14"/>
        <end position="91"/>
    </location>
</feature>
<evidence type="ECO:0000256" key="5">
    <source>
        <dbReference type="ARBA" id="ARBA00008654"/>
    </source>
</evidence>
<evidence type="ECO:0000256" key="14">
    <source>
        <dbReference type="ARBA" id="ARBA00049149"/>
    </source>
</evidence>
<dbReference type="InterPro" id="IPR010376">
    <property type="entry name" value="GBBH-like_N"/>
</dbReference>
<gene>
    <name evidence="17" type="primary">BODG</name>
</gene>
<dbReference type="Ensembl" id="ENSNVIT00000024708.1">
    <property type="protein sequence ID" value="ENSNVIP00000021206.1"/>
    <property type="gene ID" value="ENSNVIG00000016573.1"/>
</dbReference>
<dbReference type="FunFam" id="3.30.2020.30:FF:000002">
    <property type="entry name" value="Putative gamma-butyrobetaine dioxygenase"/>
    <property type="match status" value="1"/>
</dbReference>
<dbReference type="Gene3D" id="3.60.130.10">
    <property type="entry name" value="Clavaminate synthase-like"/>
    <property type="match status" value="1"/>
</dbReference>
<keyword evidence="8" id="KW-0124">Carnitine biosynthesis</keyword>
<dbReference type="GO" id="GO:0005829">
    <property type="term" value="C:cytosol"/>
    <property type="evidence" value="ECO:0007669"/>
    <property type="project" value="Ensembl"/>
</dbReference>
<evidence type="ECO:0000256" key="10">
    <source>
        <dbReference type="ARBA" id="ARBA00023002"/>
    </source>
</evidence>
<feature type="domain" description="TauD/TfdA-like" evidence="15">
    <location>
        <begin position="114"/>
        <end position="366"/>
    </location>
</feature>
<keyword evidence="11" id="KW-0408">Iron</keyword>
<dbReference type="CDD" id="cd00250">
    <property type="entry name" value="CAS_like"/>
    <property type="match status" value="1"/>
</dbReference>
<evidence type="ECO:0000313" key="17">
    <source>
        <dbReference type="EMBL" id="CCP72166.1"/>
    </source>
</evidence>
<comment type="cofactor">
    <cofactor evidence="2">
        <name>L-ascorbate</name>
        <dbReference type="ChEBI" id="CHEBI:38290"/>
    </cofactor>
</comment>
<comment type="cofactor">
    <cofactor evidence="1">
        <name>Fe(2+)</name>
        <dbReference type="ChEBI" id="CHEBI:29033"/>
    </cofactor>
</comment>
<dbReference type="NCBIfam" id="TIGR02409">
    <property type="entry name" value="carnitine_bodg"/>
    <property type="match status" value="1"/>
</dbReference>
<evidence type="ECO:0000256" key="3">
    <source>
        <dbReference type="ARBA" id="ARBA00002906"/>
    </source>
</evidence>
<dbReference type="GeneTree" id="ENSGT00530000063582"/>
<protein>
    <recommendedName>
        <fullName evidence="6">gamma-butyrobetaine dioxygenase</fullName>
        <ecNumber evidence="6">1.14.11.1</ecNumber>
    </recommendedName>
    <alternativeName>
        <fullName evidence="12">Gamma-butyrobetaine hydroxylase</fullName>
    </alternativeName>
    <alternativeName>
        <fullName evidence="13">Gamma-butyrobetaine,2-oxoglutarate dioxygenase</fullName>
    </alternativeName>
</protein>
<keyword evidence="10" id="KW-0560">Oxidoreductase</keyword>
<evidence type="ECO:0000256" key="7">
    <source>
        <dbReference type="ARBA" id="ARBA00022723"/>
    </source>
</evidence>
<dbReference type="PANTHER" id="PTHR10696">
    <property type="entry name" value="GAMMA-BUTYROBETAINE HYDROXYLASE-RELATED"/>
    <property type="match status" value="1"/>
</dbReference>
<dbReference type="UniPathway" id="UPA00118"/>
<dbReference type="InterPro" id="IPR042098">
    <property type="entry name" value="TauD-like_sf"/>
</dbReference>
<comment type="function">
    <text evidence="3">Catalyzes the formation of L-carnitine from gamma-butyrobetaine.</text>
</comment>